<feature type="compositionally biased region" description="Gly residues" evidence="2">
    <location>
        <begin position="11"/>
        <end position="24"/>
    </location>
</feature>
<evidence type="ECO:0000256" key="2">
    <source>
        <dbReference type="SAM" id="MobiDB-lite"/>
    </source>
</evidence>
<dbReference type="Pfam" id="PF03816">
    <property type="entry name" value="LytR_cpsA_psr"/>
    <property type="match status" value="1"/>
</dbReference>
<keyword evidence="3" id="KW-0472">Membrane</keyword>
<accession>A0A939F4P9</accession>
<comment type="similarity">
    <text evidence="1">Belongs to the LytR/CpsA/Psr (LCP) family.</text>
</comment>
<evidence type="ECO:0000256" key="1">
    <source>
        <dbReference type="ARBA" id="ARBA00006068"/>
    </source>
</evidence>
<dbReference type="AlphaFoldDB" id="A0A939F4P9"/>
<dbReference type="Proteomes" id="UP000664167">
    <property type="component" value="Unassembled WGS sequence"/>
</dbReference>
<feature type="compositionally biased region" description="Basic and acidic residues" evidence="2">
    <location>
        <begin position="1"/>
        <end position="10"/>
    </location>
</feature>
<dbReference type="NCBIfam" id="TIGR00350">
    <property type="entry name" value="lytR_cpsA_psr"/>
    <property type="match status" value="1"/>
</dbReference>
<gene>
    <name evidence="5" type="ORF">J0695_07275</name>
</gene>
<comment type="caution">
    <text evidence="5">The sequence shown here is derived from an EMBL/GenBank/DDBJ whole genome shotgun (WGS) entry which is preliminary data.</text>
</comment>
<evidence type="ECO:0000256" key="3">
    <source>
        <dbReference type="SAM" id="Phobius"/>
    </source>
</evidence>
<keyword evidence="3" id="KW-1133">Transmembrane helix</keyword>
<keyword evidence="3" id="KW-0812">Transmembrane</keyword>
<dbReference type="PANTHER" id="PTHR33392:SF6">
    <property type="entry name" value="POLYISOPRENYL-TEICHOIC ACID--PEPTIDOGLYCAN TEICHOIC ACID TRANSFERASE TAGU"/>
    <property type="match status" value="1"/>
</dbReference>
<evidence type="ECO:0000313" key="6">
    <source>
        <dbReference type="Proteomes" id="UP000664167"/>
    </source>
</evidence>
<sequence>MAEHSKESRIRGGGSSGSGSGGKRAAGKRRKPQSTRRRVLTITAWVAAAVVLLGGGGLGYLYFKLNGNIKGVDINAALGTSRPAQVDNGSMDILVLGSDSRAGKNAQYGKDEGASRSDTAMVVHVYKGHKSASVVSIPRDTLVTRPSCTTSSGTDPGGKRLMFNTAYEVGGPACAVKTIESMSGIRMDHYIEVDFTGFKKLIDELGGVPITTTKDINDSKSHLNLKAGTHTLDGEQALGLVRTRHGVGDGSDLGRIQLQQAFIKALIKQVKGVGVFTSPTKLLSLAEAATKTVTTDSDLASVSSLSSFANGLKSISSSSMKMVTLPVQYDPADPNRVIPLDAKSQQVWAALKADKAIPASATKGSAGDTGSAGKIVAGS</sequence>
<feature type="compositionally biased region" description="Basic residues" evidence="2">
    <location>
        <begin position="25"/>
        <end position="35"/>
    </location>
</feature>
<reference evidence="5" key="1">
    <citation type="submission" date="2021-03" db="EMBL/GenBank/DDBJ databases">
        <title>Streptomyces poriferae sp. nov., a novel marine sponge-derived Actinobacteria species with anti-MRSA activity.</title>
        <authorList>
            <person name="Sandoval-Powers M."/>
            <person name="Kralova S."/>
            <person name="Nguyen G.-S."/>
            <person name="Fawwal D."/>
            <person name="Degnes K."/>
            <person name="Klinkenberg G."/>
            <person name="Sletta H."/>
            <person name="Wentzel A."/>
            <person name="Liles M.R."/>
        </authorList>
    </citation>
    <scope>NUCLEOTIDE SEQUENCE</scope>
    <source>
        <strain evidence="5">DSM 41794</strain>
    </source>
</reference>
<evidence type="ECO:0000313" key="5">
    <source>
        <dbReference type="EMBL" id="MBO0511613.1"/>
    </source>
</evidence>
<name>A0A939F4P9_9ACTN</name>
<feature type="domain" description="Cell envelope-related transcriptional attenuator" evidence="4">
    <location>
        <begin position="116"/>
        <end position="271"/>
    </location>
</feature>
<dbReference type="RefSeq" id="WP_206961026.1">
    <property type="nucleotide sequence ID" value="NZ_BAAAJJ010000001.1"/>
</dbReference>
<dbReference type="InterPro" id="IPR004474">
    <property type="entry name" value="LytR_CpsA_psr"/>
</dbReference>
<dbReference type="PANTHER" id="PTHR33392">
    <property type="entry name" value="POLYISOPRENYL-TEICHOIC ACID--PEPTIDOGLYCAN TEICHOIC ACID TRANSFERASE TAGU"/>
    <property type="match status" value="1"/>
</dbReference>
<organism evidence="5 6">
    <name type="scientific">Streptomyces beijiangensis</name>
    <dbReference type="NCBI Taxonomy" id="163361"/>
    <lineage>
        <taxon>Bacteria</taxon>
        <taxon>Bacillati</taxon>
        <taxon>Actinomycetota</taxon>
        <taxon>Actinomycetes</taxon>
        <taxon>Kitasatosporales</taxon>
        <taxon>Streptomycetaceae</taxon>
        <taxon>Streptomyces</taxon>
    </lineage>
</organism>
<evidence type="ECO:0000259" key="4">
    <source>
        <dbReference type="Pfam" id="PF03816"/>
    </source>
</evidence>
<feature type="transmembrane region" description="Helical" evidence="3">
    <location>
        <begin position="39"/>
        <end position="63"/>
    </location>
</feature>
<feature type="region of interest" description="Disordered" evidence="2">
    <location>
        <begin position="360"/>
        <end position="379"/>
    </location>
</feature>
<feature type="region of interest" description="Disordered" evidence="2">
    <location>
        <begin position="1"/>
        <end position="35"/>
    </location>
</feature>
<keyword evidence="6" id="KW-1185">Reference proteome</keyword>
<dbReference type="InterPro" id="IPR050922">
    <property type="entry name" value="LytR/CpsA/Psr_CW_biosynth"/>
</dbReference>
<dbReference type="EMBL" id="JAFLRJ010000062">
    <property type="protein sequence ID" value="MBO0511613.1"/>
    <property type="molecule type" value="Genomic_DNA"/>
</dbReference>
<protein>
    <submittedName>
        <fullName evidence="5">LCP family protein</fullName>
    </submittedName>
</protein>
<dbReference type="Gene3D" id="3.40.630.190">
    <property type="entry name" value="LCP protein"/>
    <property type="match status" value="1"/>
</dbReference>
<proteinExistence type="inferred from homology"/>